<comment type="similarity">
    <text evidence="2">Belongs to the SusD family.</text>
</comment>
<sequence length="596" mass="68148">MKSIYKYLCIIPAIAIALSSCTDMNQIPEDRMSPETYFRSEAELAQYTNSFYTLEPNVGDFRWFMESGELIQHETLPREIAGTRPLPSAAGDVGWNWGTLRNINYYLQNSSKCTDTYVRNRYDGVAYFFRAFFYYNMLTKFGEVPWYDQPIGSADTELLCKPRDSRDVIIGHIIDDCDRAFDLLLPYGKKTTEICAWTALALKSRATLFEGTFRKYHAGTTFNATSLSGDRLLEICADASRKLIDEGGYRLYTDTGEPYRNLFATIEPRAEEVIWARIYGDQVGGRHNANDESKTRFASMTKRFANLFLMTDGSRFTDKNGWQTMGYIDECKNRDPRMAQSILCPGYKQMGQDKVQAIALNYTEGCYQFIKYVMSDDYDAFRQSRASMPIFRLAEVYLNYAEALAELGTITQDDIDISVNRLRDRVGMPHLSVADANSTPDPYMMSEEWGYPNVTRSANTGVILEIRRERLIELSLELVHYNDILRWREGKVYEKPFYGMYFPGPGKYDLTGDGKANVCIYTGKKPSGIGLKFLEIDKDIFLSEGDKGYAVRFGSDAFKRTWNENRDYLYGIPTNERSLSNGALSQNPGWNDGLSF</sequence>
<dbReference type="Proteomes" id="UP000306630">
    <property type="component" value="Unassembled WGS sequence"/>
</dbReference>
<evidence type="ECO:0000259" key="6">
    <source>
        <dbReference type="Pfam" id="PF07980"/>
    </source>
</evidence>
<organism evidence="7 8">
    <name type="scientific">Muribaculum intestinale</name>
    <dbReference type="NCBI Taxonomy" id="1796646"/>
    <lineage>
        <taxon>Bacteria</taxon>
        <taxon>Pseudomonadati</taxon>
        <taxon>Bacteroidota</taxon>
        <taxon>Bacteroidia</taxon>
        <taxon>Bacteroidales</taxon>
        <taxon>Muribaculaceae</taxon>
        <taxon>Muribaculum</taxon>
    </lineage>
</organism>
<dbReference type="Pfam" id="PF07980">
    <property type="entry name" value="SusD_RagB"/>
    <property type="match status" value="1"/>
</dbReference>
<dbReference type="EMBL" id="SRYD01000038">
    <property type="protein sequence ID" value="TGY72813.1"/>
    <property type="molecule type" value="Genomic_DNA"/>
</dbReference>
<gene>
    <name evidence="7" type="ORF">E5333_09875</name>
</gene>
<proteinExistence type="inferred from homology"/>
<dbReference type="GO" id="GO:0009279">
    <property type="term" value="C:cell outer membrane"/>
    <property type="evidence" value="ECO:0007669"/>
    <property type="project" value="UniProtKB-SubCell"/>
</dbReference>
<dbReference type="Gene3D" id="1.25.40.390">
    <property type="match status" value="1"/>
</dbReference>
<accession>A0A4S2FU27</accession>
<dbReference type="PROSITE" id="PS51257">
    <property type="entry name" value="PROKAR_LIPOPROTEIN"/>
    <property type="match status" value="1"/>
</dbReference>
<name>A0A4S2FU27_9BACT</name>
<keyword evidence="4" id="KW-0472">Membrane</keyword>
<evidence type="ECO:0000256" key="2">
    <source>
        <dbReference type="ARBA" id="ARBA00006275"/>
    </source>
</evidence>
<evidence type="ECO:0000313" key="7">
    <source>
        <dbReference type="EMBL" id="TGY72813.1"/>
    </source>
</evidence>
<dbReference type="InterPro" id="IPR012944">
    <property type="entry name" value="SusD_RagB_dom"/>
</dbReference>
<evidence type="ECO:0000256" key="5">
    <source>
        <dbReference type="ARBA" id="ARBA00023237"/>
    </source>
</evidence>
<evidence type="ECO:0000256" key="4">
    <source>
        <dbReference type="ARBA" id="ARBA00023136"/>
    </source>
</evidence>
<protein>
    <submittedName>
        <fullName evidence="7">RagB/SusD family nutrient uptake outer membrane protein</fullName>
    </submittedName>
</protein>
<dbReference type="InterPro" id="IPR011990">
    <property type="entry name" value="TPR-like_helical_dom_sf"/>
</dbReference>
<evidence type="ECO:0000256" key="3">
    <source>
        <dbReference type="ARBA" id="ARBA00022729"/>
    </source>
</evidence>
<dbReference type="SUPFAM" id="SSF48452">
    <property type="entry name" value="TPR-like"/>
    <property type="match status" value="1"/>
</dbReference>
<keyword evidence="5" id="KW-0998">Cell outer membrane</keyword>
<evidence type="ECO:0000256" key="1">
    <source>
        <dbReference type="ARBA" id="ARBA00004442"/>
    </source>
</evidence>
<comment type="subcellular location">
    <subcellularLocation>
        <location evidence="1">Cell outer membrane</location>
    </subcellularLocation>
</comment>
<dbReference type="AlphaFoldDB" id="A0A4S2FU27"/>
<feature type="domain" description="RagB/SusD" evidence="6">
    <location>
        <begin position="272"/>
        <end position="590"/>
    </location>
</feature>
<keyword evidence="3" id="KW-0732">Signal</keyword>
<reference evidence="7 8" key="1">
    <citation type="submission" date="2019-04" db="EMBL/GenBank/DDBJ databases">
        <title>Microbes associate with the intestines of laboratory mice.</title>
        <authorList>
            <person name="Navarre W."/>
            <person name="Wong E."/>
            <person name="Huang K."/>
            <person name="Tropini C."/>
            <person name="Ng K."/>
            <person name="Yu B."/>
        </authorList>
    </citation>
    <scope>NUCLEOTIDE SEQUENCE [LARGE SCALE GENOMIC DNA]</scope>
    <source>
        <strain evidence="7 8">NM06_A21</strain>
    </source>
</reference>
<comment type="caution">
    <text evidence="7">The sequence shown here is derived from an EMBL/GenBank/DDBJ whole genome shotgun (WGS) entry which is preliminary data.</text>
</comment>
<dbReference type="RefSeq" id="WP_135993517.1">
    <property type="nucleotide sequence ID" value="NZ_CAMRAI010000015.1"/>
</dbReference>
<evidence type="ECO:0000313" key="8">
    <source>
        <dbReference type="Proteomes" id="UP000306630"/>
    </source>
</evidence>